<dbReference type="RefSeq" id="WP_344283279.1">
    <property type="nucleotide sequence ID" value="NZ_BAAAKV010000073.1"/>
</dbReference>
<name>A0ABP4FQ83_9ACTN</name>
<feature type="region of interest" description="Disordered" evidence="1">
    <location>
        <begin position="171"/>
        <end position="207"/>
    </location>
</feature>
<evidence type="ECO:0000313" key="3">
    <source>
        <dbReference type="Proteomes" id="UP001501371"/>
    </source>
</evidence>
<comment type="caution">
    <text evidence="2">The sequence shown here is derived from an EMBL/GenBank/DDBJ whole genome shotgun (WGS) entry which is preliminary data.</text>
</comment>
<feature type="compositionally biased region" description="Basic and acidic residues" evidence="1">
    <location>
        <begin position="187"/>
        <end position="207"/>
    </location>
</feature>
<evidence type="ECO:0000313" key="2">
    <source>
        <dbReference type="EMBL" id="GAA1194245.1"/>
    </source>
</evidence>
<dbReference type="Proteomes" id="UP001501371">
    <property type="component" value="Unassembled WGS sequence"/>
</dbReference>
<organism evidence="2 3">
    <name type="scientific">Streptomyces hebeiensis</name>
    <dbReference type="NCBI Taxonomy" id="229486"/>
    <lineage>
        <taxon>Bacteria</taxon>
        <taxon>Bacillati</taxon>
        <taxon>Actinomycetota</taxon>
        <taxon>Actinomycetes</taxon>
        <taxon>Kitasatosporales</taxon>
        <taxon>Streptomycetaceae</taxon>
        <taxon>Streptomyces</taxon>
    </lineage>
</organism>
<accession>A0ABP4FQ83</accession>
<dbReference type="EMBL" id="BAAAKV010000073">
    <property type="protein sequence ID" value="GAA1194245.1"/>
    <property type="molecule type" value="Genomic_DNA"/>
</dbReference>
<proteinExistence type="predicted"/>
<sequence length="207" mass="22478">MVEPISAQGLVYVDYAIFLLADPEQTGQPVPPATNGLVTSKPGIAVIRASASSGWVQVSLELREEPPAHVAEESWEEVVDHSVESLTGQMRVASLMDDPPDLPVLTPSGPGPYRIRIHAKGRDIAPDAVAEVPLEDYLLIIWPEAPGPEVVHKQTDQYGASLRAQAAVRRIEESASGEPAVGPVEQAKQRRFDEVRERQRRVGTEPA</sequence>
<gene>
    <name evidence="2" type="ORF">GCM10009654_59190</name>
</gene>
<reference evidence="3" key="1">
    <citation type="journal article" date="2019" name="Int. J. Syst. Evol. Microbiol.">
        <title>The Global Catalogue of Microorganisms (GCM) 10K type strain sequencing project: providing services to taxonomists for standard genome sequencing and annotation.</title>
        <authorList>
            <consortium name="The Broad Institute Genomics Platform"/>
            <consortium name="The Broad Institute Genome Sequencing Center for Infectious Disease"/>
            <person name="Wu L."/>
            <person name="Ma J."/>
        </authorList>
    </citation>
    <scope>NUCLEOTIDE SEQUENCE [LARGE SCALE GENOMIC DNA]</scope>
    <source>
        <strain evidence="3">JCM 12696</strain>
    </source>
</reference>
<keyword evidence="3" id="KW-1185">Reference proteome</keyword>
<evidence type="ECO:0000256" key="1">
    <source>
        <dbReference type="SAM" id="MobiDB-lite"/>
    </source>
</evidence>
<protein>
    <submittedName>
        <fullName evidence="2">Uncharacterized protein</fullName>
    </submittedName>
</protein>